<protein>
    <submittedName>
        <fullName evidence="2">Uncharacterized protein</fullName>
    </submittedName>
</protein>
<evidence type="ECO:0000313" key="2">
    <source>
        <dbReference type="EMBL" id="EOY10038.1"/>
    </source>
</evidence>
<keyword evidence="3" id="KW-1185">Reference proteome</keyword>
<dbReference type="Gramene" id="EOY10038">
    <property type="protein sequence ID" value="EOY10038"/>
    <property type="gene ID" value="TCM_025421"/>
</dbReference>
<accession>A0A061EZE3</accession>
<proteinExistence type="predicted"/>
<evidence type="ECO:0000313" key="3">
    <source>
        <dbReference type="Proteomes" id="UP000026915"/>
    </source>
</evidence>
<feature type="transmembrane region" description="Helical" evidence="1">
    <location>
        <begin position="68"/>
        <end position="92"/>
    </location>
</feature>
<evidence type="ECO:0000256" key="1">
    <source>
        <dbReference type="SAM" id="Phobius"/>
    </source>
</evidence>
<keyword evidence="1" id="KW-0812">Transmembrane</keyword>
<keyword evidence="1" id="KW-0472">Membrane</keyword>
<dbReference type="Proteomes" id="UP000026915">
    <property type="component" value="Chromosome 5"/>
</dbReference>
<reference evidence="2 3" key="1">
    <citation type="journal article" date="2013" name="Genome Biol.">
        <title>The genome sequence of the most widely cultivated cacao type and its use to identify candidate genes regulating pod color.</title>
        <authorList>
            <person name="Motamayor J.C."/>
            <person name="Mockaitis K."/>
            <person name="Schmutz J."/>
            <person name="Haiminen N."/>
            <person name="Iii D.L."/>
            <person name="Cornejo O."/>
            <person name="Findley S.D."/>
            <person name="Zheng P."/>
            <person name="Utro F."/>
            <person name="Royaert S."/>
            <person name="Saski C."/>
            <person name="Jenkins J."/>
            <person name="Podicheti R."/>
            <person name="Zhao M."/>
            <person name="Scheffler B.E."/>
            <person name="Stack J.C."/>
            <person name="Feltus F.A."/>
            <person name="Mustiga G.M."/>
            <person name="Amores F."/>
            <person name="Phillips W."/>
            <person name="Marelli J.P."/>
            <person name="May G.D."/>
            <person name="Shapiro H."/>
            <person name="Ma J."/>
            <person name="Bustamante C.D."/>
            <person name="Schnell R.J."/>
            <person name="Main D."/>
            <person name="Gilbert D."/>
            <person name="Parida L."/>
            <person name="Kuhn D.N."/>
        </authorList>
    </citation>
    <scope>NUCLEOTIDE SEQUENCE [LARGE SCALE GENOMIC DNA]</scope>
    <source>
        <strain evidence="3">cv. Matina 1-6</strain>
    </source>
</reference>
<dbReference type="HOGENOM" id="CLU_1828826_0_0_1"/>
<gene>
    <name evidence="2" type="ORF">TCM_025421</name>
</gene>
<keyword evidence="1" id="KW-1133">Transmembrane helix</keyword>
<dbReference type="EMBL" id="CM001883">
    <property type="protein sequence ID" value="EOY10038.1"/>
    <property type="molecule type" value="Genomic_DNA"/>
</dbReference>
<feature type="transmembrane region" description="Helical" evidence="1">
    <location>
        <begin position="104"/>
        <end position="124"/>
    </location>
</feature>
<organism evidence="2 3">
    <name type="scientific">Theobroma cacao</name>
    <name type="common">Cacao</name>
    <name type="synonym">Cocoa</name>
    <dbReference type="NCBI Taxonomy" id="3641"/>
    <lineage>
        <taxon>Eukaryota</taxon>
        <taxon>Viridiplantae</taxon>
        <taxon>Streptophyta</taxon>
        <taxon>Embryophyta</taxon>
        <taxon>Tracheophyta</taxon>
        <taxon>Spermatophyta</taxon>
        <taxon>Magnoliopsida</taxon>
        <taxon>eudicotyledons</taxon>
        <taxon>Gunneridae</taxon>
        <taxon>Pentapetalae</taxon>
        <taxon>rosids</taxon>
        <taxon>malvids</taxon>
        <taxon>Malvales</taxon>
        <taxon>Malvaceae</taxon>
        <taxon>Byttnerioideae</taxon>
        <taxon>Theobroma</taxon>
    </lineage>
</organism>
<sequence>MVGGRVIGENSDECGGWRWGLEMLLWVTEVRGAIWGGSDCFFFPGVLNQFMHELMWFPFGVGFGDGFLLVWGLGLMIGWSWILCFTVALMFGRDDLTGDSFFSRWCLSFVAKGFPLTFVGLMSFGCELRPWLRFVFEAAAG</sequence>
<dbReference type="InParanoid" id="A0A061EZE3"/>
<dbReference type="AlphaFoldDB" id="A0A061EZE3"/>
<name>A0A061EZE3_THECC</name>